<dbReference type="GO" id="GO:0005737">
    <property type="term" value="C:cytoplasm"/>
    <property type="evidence" value="ECO:0007669"/>
    <property type="project" value="TreeGrafter"/>
</dbReference>
<proteinExistence type="predicted"/>
<dbReference type="InParanoid" id="G3JKG8"/>
<dbReference type="eggNOG" id="KOG3675">
    <property type="taxonomic scope" value="Eukaryota"/>
</dbReference>
<sequence>MATTYQLNIQGIFDGLSPREKLYSHHLAQAAWHGSRIVLRQTSPESEGIFDFILELHKACKGDWSKLANDDGVGREDVESFLDYAGQFLAHLGNYYADGNRKVVPHVSADAIRKMASISPATTSLLDKIIDPLLAATPKCLGFPGPGTQSTYYPGPEAITKNEITAIAEIMEKNEIEPENTRLSKRVEGGSPVFHILRASAQMSAVSTELPRGDHALTVRVAPGDHAAELSRVCAALQEAAKYASNRTQVKALNEYIESFTTGSTEAYRRSQKTWVTDLSPRVESIFGFVEPYRDPHGVRAEWEGIVSISDPDETRKLAGLVNDSAKVISLLPWASMENDGKGPFEASLFQAPDFTIVHGESPFPNNPFPLHRRPQVSLQQAVSTSPTARNLTWTALACCASVVWDGVNLPNYSDIRETCGLKNILFWNRMGIRVESLPPSRHVHPSEAEPLKSHSQVINFVTTSIHELIGHGSGKLLSETAPNVYNFDKDHPPTNPLTGQAVESWYKLGQTWTGVFGKLATTVEECRANLISYYLADEEQVLRLFGLEDEISIPDFIYYVYLTIGTKGIDALASFNAEDQSWGDQHARGAFAILRHLLEDTDGTITVDYSEGNLHVRVDRSKILSHGKPSLGRLLLRLHIWRCTADIKTCREFYEPLSAVDGLFEAWRQVAVTAWSSKSSSLVQSEPGSKIVQPNTIIEEDGQVVLKLYEARDEGIIQSFIDRDI</sequence>
<keyword evidence="2" id="KW-0378">Hydrolase</keyword>
<evidence type="ECO:0000256" key="1">
    <source>
        <dbReference type="ARBA" id="ARBA00022723"/>
    </source>
</evidence>
<dbReference type="AlphaFoldDB" id="G3JKG8"/>
<dbReference type="Gene3D" id="3.30.540.30">
    <property type="match status" value="3"/>
</dbReference>
<dbReference type="VEuPathDB" id="FungiDB:CCM_06407"/>
<keyword evidence="4" id="KW-1185">Reference proteome</keyword>
<evidence type="ECO:0000313" key="4">
    <source>
        <dbReference type="Proteomes" id="UP000001610"/>
    </source>
</evidence>
<keyword evidence="1" id="KW-0479">Metal-binding</keyword>
<dbReference type="HOGENOM" id="CLU_011977_1_0_1"/>
<dbReference type="Pfam" id="PF03571">
    <property type="entry name" value="Peptidase_M49"/>
    <property type="match status" value="2"/>
</dbReference>
<dbReference type="Proteomes" id="UP000001610">
    <property type="component" value="Unassembled WGS sequence"/>
</dbReference>
<dbReference type="OrthoDB" id="4694525at2759"/>
<dbReference type="KEGG" id="cmt:CCM_06407"/>
<dbReference type="GO" id="GO:0008239">
    <property type="term" value="F:dipeptidyl-peptidase activity"/>
    <property type="evidence" value="ECO:0007669"/>
    <property type="project" value="TreeGrafter"/>
</dbReference>
<name>G3JKG8_CORMM</name>
<accession>G3JKG8</accession>
<evidence type="ECO:0000313" key="3">
    <source>
        <dbReference type="EMBL" id="EGX92246.1"/>
    </source>
</evidence>
<organism evidence="3 4">
    <name type="scientific">Cordyceps militaris (strain CM01)</name>
    <name type="common">Caterpillar fungus</name>
    <dbReference type="NCBI Taxonomy" id="983644"/>
    <lineage>
        <taxon>Eukaryota</taxon>
        <taxon>Fungi</taxon>
        <taxon>Dikarya</taxon>
        <taxon>Ascomycota</taxon>
        <taxon>Pezizomycotina</taxon>
        <taxon>Sordariomycetes</taxon>
        <taxon>Hypocreomycetidae</taxon>
        <taxon>Hypocreales</taxon>
        <taxon>Cordycipitaceae</taxon>
        <taxon>Cordyceps</taxon>
    </lineage>
</organism>
<evidence type="ECO:0000256" key="2">
    <source>
        <dbReference type="ARBA" id="ARBA00022801"/>
    </source>
</evidence>
<protein>
    <submittedName>
        <fullName evidence="3">Dipeptidyl peptidase III</fullName>
    </submittedName>
</protein>
<dbReference type="EMBL" id="JH126402">
    <property type="protein sequence ID" value="EGX92246.1"/>
    <property type="molecule type" value="Genomic_DNA"/>
</dbReference>
<dbReference type="GeneID" id="18168421"/>
<dbReference type="PANTHER" id="PTHR23422:SF11">
    <property type="entry name" value="DIPEPTIDYL PEPTIDASE 3"/>
    <property type="match status" value="1"/>
</dbReference>
<dbReference type="OMA" id="WASMEND"/>
<reference evidence="3 4" key="1">
    <citation type="journal article" date="2011" name="Genome Biol.">
        <title>Genome sequence of the insect pathogenic fungus Cordyceps militaris, a valued traditional Chinese medicine.</title>
        <authorList>
            <person name="Zheng P."/>
            <person name="Xia Y."/>
            <person name="Xiao G."/>
            <person name="Xiong C."/>
            <person name="Hu X."/>
            <person name="Zhang S."/>
            <person name="Zheng H."/>
            <person name="Huang Y."/>
            <person name="Zhou Y."/>
            <person name="Wang S."/>
            <person name="Zhao G.P."/>
            <person name="Liu X."/>
            <person name="St Leger R.J."/>
            <person name="Wang C."/>
        </authorList>
    </citation>
    <scope>NUCLEOTIDE SEQUENCE [LARGE SCALE GENOMIC DNA]</scope>
    <source>
        <strain evidence="3 4">CM01</strain>
    </source>
</reference>
<dbReference type="GO" id="GO:0046872">
    <property type="term" value="F:metal ion binding"/>
    <property type="evidence" value="ECO:0007669"/>
    <property type="project" value="UniProtKB-KW"/>
</dbReference>
<dbReference type="PANTHER" id="PTHR23422">
    <property type="entry name" value="DIPEPTIDYL PEPTIDASE III-RELATED"/>
    <property type="match status" value="1"/>
</dbReference>
<dbReference type="RefSeq" id="XP_006671610.1">
    <property type="nucleotide sequence ID" value="XM_006671547.1"/>
</dbReference>
<gene>
    <name evidence="3" type="ORF">CCM_06407</name>
</gene>
<dbReference type="InterPro" id="IPR039461">
    <property type="entry name" value="Peptidase_M49"/>
</dbReference>